<dbReference type="AlphaFoldDB" id="A0A9N8ZDI3"/>
<dbReference type="EMBL" id="CAJVPZ010001012">
    <property type="protein sequence ID" value="CAG8482186.1"/>
    <property type="molecule type" value="Genomic_DNA"/>
</dbReference>
<name>A0A9N8ZDI3_9GLOM</name>
<protein>
    <submittedName>
        <fullName evidence="1">11845_t:CDS:1</fullName>
    </submittedName>
</protein>
<evidence type="ECO:0000313" key="1">
    <source>
        <dbReference type="EMBL" id="CAG8482186.1"/>
    </source>
</evidence>
<accession>A0A9N8ZDI3</accession>
<reference evidence="1" key="1">
    <citation type="submission" date="2021-06" db="EMBL/GenBank/DDBJ databases">
        <authorList>
            <person name="Kallberg Y."/>
            <person name="Tangrot J."/>
            <person name="Rosling A."/>
        </authorList>
    </citation>
    <scope>NUCLEOTIDE SEQUENCE</scope>
    <source>
        <strain evidence="1">IN212</strain>
    </source>
</reference>
<keyword evidence="2" id="KW-1185">Reference proteome</keyword>
<proteinExistence type="predicted"/>
<organism evidence="1 2">
    <name type="scientific">Racocetra fulgida</name>
    <dbReference type="NCBI Taxonomy" id="60492"/>
    <lineage>
        <taxon>Eukaryota</taxon>
        <taxon>Fungi</taxon>
        <taxon>Fungi incertae sedis</taxon>
        <taxon>Mucoromycota</taxon>
        <taxon>Glomeromycotina</taxon>
        <taxon>Glomeromycetes</taxon>
        <taxon>Diversisporales</taxon>
        <taxon>Gigasporaceae</taxon>
        <taxon>Racocetra</taxon>
    </lineage>
</organism>
<sequence>MMLTAINTSTKVMKPIMPPTIAPVLNDVDVGEGKKVPVVPFIKFVNYKSFKHLDF</sequence>
<evidence type="ECO:0000313" key="2">
    <source>
        <dbReference type="Proteomes" id="UP000789396"/>
    </source>
</evidence>
<gene>
    <name evidence="1" type="ORF">RFULGI_LOCUS1589</name>
</gene>
<comment type="caution">
    <text evidence="1">The sequence shown here is derived from an EMBL/GenBank/DDBJ whole genome shotgun (WGS) entry which is preliminary data.</text>
</comment>
<dbReference type="Proteomes" id="UP000789396">
    <property type="component" value="Unassembled WGS sequence"/>
</dbReference>